<dbReference type="STRING" id="296587.C1E5R4"/>
<dbReference type="SUPFAM" id="SSF90209">
    <property type="entry name" value="Ran binding protein zinc finger-like"/>
    <property type="match status" value="1"/>
</dbReference>
<dbReference type="InParanoid" id="C1E5R4"/>
<evidence type="ECO:0000256" key="13">
    <source>
        <dbReference type="ARBA" id="ARBA00023242"/>
    </source>
</evidence>
<dbReference type="GO" id="GO:0016787">
    <property type="term" value="F:hydrolase activity"/>
    <property type="evidence" value="ECO:0007669"/>
    <property type="project" value="UniProtKB-KW"/>
</dbReference>
<feature type="compositionally biased region" description="Basic and acidic residues" evidence="15">
    <location>
        <begin position="1156"/>
        <end position="1175"/>
    </location>
</feature>
<dbReference type="PROSITE" id="PS50199">
    <property type="entry name" value="ZF_RANBP2_2"/>
    <property type="match status" value="1"/>
</dbReference>
<dbReference type="InterPro" id="IPR014001">
    <property type="entry name" value="Helicase_ATP-bd"/>
</dbReference>
<evidence type="ECO:0000256" key="12">
    <source>
        <dbReference type="ARBA" id="ARBA00023204"/>
    </source>
</evidence>
<protein>
    <recommendedName>
        <fullName evidence="21">SNF2 super family</fullName>
    </recommendedName>
</protein>
<evidence type="ECO:0000259" key="17">
    <source>
        <dbReference type="PROSITE" id="PS51192"/>
    </source>
</evidence>
<feature type="compositionally biased region" description="Basic and acidic residues" evidence="15">
    <location>
        <begin position="281"/>
        <end position="298"/>
    </location>
</feature>
<dbReference type="InterPro" id="IPR050496">
    <property type="entry name" value="SNF2_RAD54_helicase_repair"/>
</dbReference>
<evidence type="ECO:0000256" key="14">
    <source>
        <dbReference type="PROSITE-ProRule" id="PRU00322"/>
    </source>
</evidence>
<proteinExistence type="inferred from homology"/>
<dbReference type="SMART" id="SM00547">
    <property type="entry name" value="ZnF_RBZ"/>
    <property type="match status" value="1"/>
</dbReference>
<dbReference type="OrthoDB" id="413460at2759"/>
<evidence type="ECO:0008006" key="21">
    <source>
        <dbReference type="Google" id="ProtNLM"/>
    </source>
</evidence>
<keyword evidence="7" id="KW-0378">Hydrolase</keyword>
<keyword evidence="9" id="KW-0862">Zinc</keyword>
<feature type="domain" description="Helicase C-terminal" evidence="18">
    <location>
        <begin position="950"/>
        <end position="1110"/>
    </location>
</feature>
<dbReference type="InterPro" id="IPR027417">
    <property type="entry name" value="P-loop_NTPase"/>
</dbReference>
<evidence type="ECO:0000259" key="18">
    <source>
        <dbReference type="PROSITE" id="PS51194"/>
    </source>
</evidence>
<keyword evidence="10" id="KW-0067">ATP-binding</keyword>
<evidence type="ECO:0000256" key="2">
    <source>
        <dbReference type="ARBA" id="ARBA00007025"/>
    </source>
</evidence>
<dbReference type="PROSITE" id="PS51192">
    <property type="entry name" value="HELICASE_ATP_BIND_1"/>
    <property type="match status" value="1"/>
</dbReference>
<evidence type="ECO:0000256" key="5">
    <source>
        <dbReference type="ARBA" id="ARBA00022763"/>
    </source>
</evidence>
<gene>
    <name evidence="19" type="ORF">MICPUN_58407</name>
</gene>
<feature type="region of interest" description="Disordered" evidence="15">
    <location>
        <begin position="273"/>
        <end position="613"/>
    </location>
</feature>
<feature type="compositionally biased region" description="Gly residues" evidence="15">
    <location>
        <begin position="1323"/>
        <end position="1332"/>
    </location>
</feature>
<keyword evidence="20" id="KW-1185">Reference proteome</keyword>
<dbReference type="Gene3D" id="3.40.50.300">
    <property type="entry name" value="P-loop containing nucleotide triphosphate hydrolases"/>
    <property type="match status" value="1"/>
</dbReference>
<dbReference type="Proteomes" id="UP000002009">
    <property type="component" value="Chromosome 5"/>
</dbReference>
<evidence type="ECO:0000256" key="8">
    <source>
        <dbReference type="ARBA" id="ARBA00022806"/>
    </source>
</evidence>
<dbReference type="GO" id="GO:0006283">
    <property type="term" value="P:transcription-coupled nucleotide-excision repair"/>
    <property type="evidence" value="ECO:0007669"/>
    <property type="project" value="TreeGrafter"/>
</dbReference>
<feature type="compositionally biased region" description="Low complexity" evidence="15">
    <location>
        <begin position="509"/>
        <end position="522"/>
    </location>
</feature>
<dbReference type="GeneID" id="8243327"/>
<feature type="domain" description="RanBP2-type" evidence="16">
    <location>
        <begin position="400"/>
        <end position="430"/>
    </location>
</feature>
<dbReference type="InterPro" id="IPR036443">
    <property type="entry name" value="Znf_RanBP2_sf"/>
</dbReference>
<keyword evidence="11" id="KW-0238">DNA-binding</keyword>
<dbReference type="InterPro" id="IPR000330">
    <property type="entry name" value="SNF2_N"/>
</dbReference>
<evidence type="ECO:0000313" key="19">
    <source>
        <dbReference type="EMBL" id="ACO63298.1"/>
    </source>
</evidence>
<feature type="compositionally biased region" description="Acidic residues" evidence="15">
    <location>
        <begin position="523"/>
        <end position="573"/>
    </location>
</feature>
<dbReference type="GO" id="GO:0008094">
    <property type="term" value="F:ATP-dependent activity, acting on DNA"/>
    <property type="evidence" value="ECO:0007669"/>
    <property type="project" value="TreeGrafter"/>
</dbReference>
<dbReference type="PANTHER" id="PTHR45629:SF7">
    <property type="entry name" value="DNA EXCISION REPAIR PROTEIN ERCC-6-RELATED"/>
    <property type="match status" value="1"/>
</dbReference>
<feature type="compositionally biased region" description="Basic and acidic residues" evidence="15">
    <location>
        <begin position="35"/>
        <end position="52"/>
    </location>
</feature>
<dbReference type="Pfam" id="PF25875">
    <property type="entry name" value="WHD_Rad26_CSB"/>
    <property type="match status" value="1"/>
</dbReference>
<keyword evidence="3" id="KW-0479">Metal-binding</keyword>
<evidence type="ECO:0000256" key="9">
    <source>
        <dbReference type="ARBA" id="ARBA00022833"/>
    </source>
</evidence>
<keyword evidence="4" id="KW-0547">Nucleotide-binding</keyword>
<keyword evidence="5" id="KW-0227">DNA damage</keyword>
<dbReference type="KEGG" id="mis:MICPUN_58407"/>
<comment type="subcellular location">
    <subcellularLocation>
        <location evidence="1">Nucleus</location>
    </subcellularLocation>
</comment>
<dbReference type="InterPro" id="IPR049730">
    <property type="entry name" value="SNF2/RAD54-like_C"/>
</dbReference>
<evidence type="ECO:0000256" key="10">
    <source>
        <dbReference type="ARBA" id="ARBA00022840"/>
    </source>
</evidence>
<dbReference type="CDD" id="cd18793">
    <property type="entry name" value="SF2_C_SNF"/>
    <property type="match status" value="1"/>
</dbReference>
<evidence type="ECO:0000256" key="1">
    <source>
        <dbReference type="ARBA" id="ARBA00004123"/>
    </source>
</evidence>
<dbReference type="RefSeq" id="XP_002502040.1">
    <property type="nucleotide sequence ID" value="XM_002501994.1"/>
</dbReference>
<dbReference type="EMBL" id="CP001326">
    <property type="protein sequence ID" value="ACO63298.1"/>
    <property type="molecule type" value="Genomic_DNA"/>
</dbReference>
<dbReference type="eggNOG" id="KOG0387">
    <property type="taxonomic scope" value="Eukaryota"/>
</dbReference>
<dbReference type="Pfam" id="PF00271">
    <property type="entry name" value="Helicase_C"/>
    <property type="match status" value="1"/>
</dbReference>
<dbReference type="Gene3D" id="2.30.30.380">
    <property type="entry name" value="Zn-finger domain of Sec23/24"/>
    <property type="match status" value="1"/>
</dbReference>
<evidence type="ECO:0000256" key="4">
    <source>
        <dbReference type="ARBA" id="ARBA00022741"/>
    </source>
</evidence>
<reference evidence="19 20" key="1">
    <citation type="journal article" date="2009" name="Science">
        <title>Green evolution and dynamic adaptations revealed by genomes of the marine picoeukaryotes Micromonas.</title>
        <authorList>
            <person name="Worden A.Z."/>
            <person name="Lee J.H."/>
            <person name="Mock T."/>
            <person name="Rouze P."/>
            <person name="Simmons M.P."/>
            <person name="Aerts A.L."/>
            <person name="Allen A.E."/>
            <person name="Cuvelier M.L."/>
            <person name="Derelle E."/>
            <person name="Everett M.V."/>
            <person name="Foulon E."/>
            <person name="Grimwood J."/>
            <person name="Gundlach H."/>
            <person name="Henrissat B."/>
            <person name="Napoli C."/>
            <person name="McDonald S.M."/>
            <person name="Parker M.S."/>
            <person name="Rombauts S."/>
            <person name="Salamov A."/>
            <person name="Von Dassow P."/>
            <person name="Badger J.H."/>
            <person name="Coutinho P.M."/>
            <person name="Demir E."/>
            <person name="Dubchak I."/>
            <person name="Gentemann C."/>
            <person name="Eikrem W."/>
            <person name="Gready J.E."/>
            <person name="John U."/>
            <person name="Lanier W."/>
            <person name="Lindquist E.A."/>
            <person name="Lucas S."/>
            <person name="Mayer K.F."/>
            <person name="Moreau H."/>
            <person name="Not F."/>
            <person name="Otillar R."/>
            <person name="Panaud O."/>
            <person name="Pangilinan J."/>
            <person name="Paulsen I."/>
            <person name="Piegu B."/>
            <person name="Poliakov A."/>
            <person name="Robbens S."/>
            <person name="Schmutz J."/>
            <person name="Toulza E."/>
            <person name="Wyss T."/>
            <person name="Zelensky A."/>
            <person name="Zhou K."/>
            <person name="Armbrust E.V."/>
            <person name="Bhattacharya D."/>
            <person name="Goodenough U.W."/>
            <person name="Van de Peer Y."/>
            <person name="Grigoriev I.V."/>
        </authorList>
    </citation>
    <scope>NUCLEOTIDE SEQUENCE [LARGE SCALE GENOMIC DNA]</scope>
    <source>
        <strain evidence="20">RCC299 / NOUM17</strain>
    </source>
</reference>
<dbReference type="PANTHER" id="PTHR45629">
    <property type="entry name" value="SNF2/RAD54 FAMILY MEMBER"/>
    <property type="match status" value="1"/>
</dbReference>
<comment type="similarity">
    <text evidence="2">Belongs to the SNF2/RAD54 helicase family.</text>
</comment>
<feature type="domain" description="Helicase ATP-binding" evidence="17">
    <location>
        <begin position="637"/>
        <end position="814"/>
    </location>
</feature>
<evidence type="ECO:0000256" key="15">
    <source>
        <dbReference type="SAM" id="MobiDB-lite"/>
    </source>
</evidence>
<feature type="compositionally biased region" description="Low complexity" evidence="15">
    <location>
        <begin position="66"/>
        <end position="77"/>
    </location>
</feature>
<dbReference type="OMA" id="MFNWTEG"/>
<feature type="region of interest" description="Disordered" evidence="15">
    <location>
        <begin position="1313"/>
        <end position="1332"/>
    </location>
</feature>
<organism evidence="19 20">
    <name type="scientific">Micromonas commoda (strain RCC299 / NOUM17 / CCMP2709)</name>
    <name type="common">Picoplanktonic green alga</name>
    <dbReference type="NCBI Taxonomy" id="296587"/>
    <lineage>
        <taxon>Eukaryota</taxon>
        <taxon>Viridiplantae</taxon>
        <taxon>Chlorophyta</taxon>
        <taxon>Mamiellophyceae</taxon>
        <taxon>Mamiellales</taxon>
        <taxon>Mamiellaceae</taxon>
        <taxon>Micromonas</taxon>
    </lineage>
</organism>
<accession>C1E5R4</accession>
<dbReference type="CDD" id="cd18000">
    <property type="entry name" value="DEXHc_ERCC6"/>
    <property type="match status" value="1"/>
</dbReference>
<dbReference type="SMART" id="SM00487">
    <property type="entry name" value="DEXDc"/>
    <property type="match status" value="1"/>
</dbReference>
<dbReference type="SUPFAM" id="SSF52540">
    <property type="entry name" value="P-loop containing nucleoside triphosphate hydrolases"/>
    <property type="match status" value="2"/>
</dbReference>
<evidence type="ECO:0000256" key="11">
    <source>
        <dbReference type="ARBA" id="ARBA00023125"/>
    </source>
</evidence>
<evidence type="ECO:0000256" key="3">
    <source>
        <dbReference type="ARBA" id="ARBA00022723"/>
    </source>
</evidence>
<keyword evidence="8" id="KW-0347">Helicase</keyword>
<dbReference type="GO" id="GO:0008270">
    <property type="term" value="F:zinc ion binding"/>
    <property type="evidence" value="ECO:0007669"/>
    <property type="project" value="UniProtKB-KW"/>
</dbReference>
<keyword evidence="6 14" id="KW-0863">Zinc-finger</keyword>
<feature type="compositionally biased region" description="Polar residues" evidence="15">
    <location>
        <begin position="171"/>
        <end position="184"/>
    </location>
</feature>
<evidence type="ECO:0000256" key="7">
    <source>
        <dbReference type="ARBA" id="ARBA00022801"/>
    </source>
</evidence>
<feature type="region of interest" description="Disordered" evidence="15">
    <location>
        <begin position="212"/>
        <end position="231"/>
    </location>
</feature>
<dbReference type="FunFam" id="3.40.50.10810:FF:000094">
    <property type="entry name" value="DNA excision repair protein ERCC-6"/>
    <property type="match status" value="1"/>
</dbReference>
<dbReference type="PROSITE" id="PS01358">
    <property type="entry name" value="ZF_RANBP2_1"/>
    <property type="match status" value="1"/>
</dbReference>
<name>C1E5R4_MICCC</name>
<dbReference type="PROSITE" id="PS51194">
    <property type="entry name" value="HELICASE_CTER"/>
    <property type="match status" value="1"/>
</dbReference>
<dbReference type="InterPro" id="IPR001650">
    <property type="entry name" value="Helicase_C-like"/>
</dbReference>
<dbReference type="Pfam" id="PF00176">
    <property type="entry name" value="SNF2-rel_dom"/>
    <property type="match status" value="1"/>
</dbReference>
<dbReference type="GO" id="GO:0005524">
    <property type="term" value="F:ATP binding"/>
    <property type="evidence" value="ECO:0007669"/>
    <property type="project" value="InterPro"/>
</dbReference>
<dbReference type="InterPro" id="IPR038718">
    <property type="entry name" value="SNF2-like_sf"/>
</dbReference>
<sequence>MAGDDELLRGLGVTARGERELARDVIRDAAAAAAAREDARRGGDPGRVDGHVDAVSIGGDGGGAGAAERGPGDGPAARTLARLRDESERLERELAAVRDALDEVRRRTLDGDAPVDAALQIAVGERRVQGLADKRDALDANLREAEENAVAEASERARASPGAPKSPTPGIDTNTSGKSDQPTETAGRRRARRAPAAVVVREDDDFDALMDTLEGRTAGNGNSARGDIGETERERLIRTGVITPFDALAGFERRANDDAAADAHVASMSAWKAGRGATKLLEGDAVPKQRPEAREFGRRPRRHAAPGLDAKVAAKRREWRRAAAEREGGGAGGSRGTNKSGGKTRRRRRQRDAAYSSDEEDSDEGDSETAEEEEGAEEEEEEDGDGDFIVPKVDPESAPRSLPRWPCPACTFANPGERDACELCETPRPPADDRYDRYDDDDDVQFVREIAVTSNRRRRRRPAPVSAADPQPPAPKRGRGPRVKTEPSSLGVDARRPSAAPPPPRRAARVAARNAGRAAAAEADGEAFGDGSESEYADDDDDADADDDDDDEVEEEEETEGDEDAGGEGEGEEPPARAPRSRRAPRRHPRQPAEEDDDDDDEEEEEEDIIFDGGLRIPSGTYARLLEHQRTSIKWLWELHCQRAGGIIGDEMGLGKTVQVSAFLCALERSGLYRPTLVVCPATMLRQWRRELRAWAPALRPVILHESAVSQSALADARGNKKSARLKLLRDCVADAKGVLLTTYEHLRLMRDHVLSVRWGYAVLDEGHKIRNPDADVTICAKQLQTVHRLIMTGAPIQNRLSELWSLFDFCFPGKLGTLPVFQAQFAVPIQLGGYSNASQQQVVTAYRCATMLKDLISPYLLRRMKADVNINLPKKTEQVLFCPMTGEQREAYRSYIHSRDVEEILEGRREALGGIDVLRKIVNHPDLLERTTQAHSEKYGEAERSGKLLVTEKVLGLWREQGHRCLLFSQTQQMLDILEAAIARAGYTYRRMDGTTPVSHRMRLIDEFNGDDDVFVFLLTTKVGGLGVNLTGADRVLLYDPDWNPSTDAQARERAWRIGQTKEVTVYRLITAGTIEEKVYHRQIYKEFLTSKVLKDPKQRRFFKAKDLADLFTWEEDNANTKPGKEDAIETAELFTEVEAEIRAADVAGSESDADDFRSDAAGEDGKVGTEKSAPEAGGWGAGDPDLVPNGVAPGGSVPGGPSRFRMERDRLVGSNNRDGGGGSGAAARDGGDAAIMRSLFGGGGDGGSGAAGTIRGAMNHDAIMGAAGGGRDHVTSGHHARVAAERTARAAAEAVRASSRGRANVAVPTWTGRSGAAGAPPGSGGGRFGRAPLGGGGGGGGGVGGAGIGAGIVGASRGGMGSQTLLQRIRERDAAAGTVTAMARGVSPGTDGDGGSVTDDESDGDAGGGATRADAEKILDDICRFLRDRPGGAAPTGLIVDAFGHAVRDKGLFRRLLKQAARLEKGAGTAQWVLRDHFA</sequence>
<feature type="region of interest" description="Disordered" evidence="15">
    <location>
        <begin position="32"/>
        <end position="77"/>
    </location>
</feature>
<dbReference type="SMART" id="SM00490">
    <property type="entry name" value="HELICc"/>
    <property type="match status" value="1"/>
</dbReference>
<feature type="compositionally biased region" description="Basic residues" evidence="15">
    <location>
        <begin position="579"/>
        <end position="590"/>
    </location>
</feature>
<feature type="region of interest" description="Disordered" evidence="15">
    <location>
        <begin position="143"/>
        <end position="199"/>
    </location>
</feature>
<dbReference type="GO" id="GO:0005634">
    <property type="term" value="C:nucleus"/>
    <property type="evidence" value="ECO:0007669"/>
    <property type="project" value="TreeGrafter"/>
</dbReference>
<evidence type="ECO:0000256" key="6">
    <source>
        <dbReference type="ARBA" id="ARBA00022771"/>
    </source>
</evidence>
<dbReference type="InterPro" id="IPR058951">
    <property type="entry name" value="WHD_Rad26_CSB-like"/>
</dbReference>
<dbReference type="FunCoup" id="C1E5R4">
    <property type="interactions" value="1537"/>
</dbReference>
<feature type="region of interest" description="Disordered" evidence="15">
    <location>
        <begin position="1385"/>
        <end position="1413"/>
    </location>
</feature>
<dbReference type="Gene3D" id="3.40.50.10810">
    <property type="entry name" value="Tandem AAA-ATPase domain"/>
    <property type="match status" value="1"/>
</dbReference>
<keyword evidence="12" id="KW-0234">DNA repair</keyword>
<evidence type="ECO:0000259" key="16">
    <source>
        <dbReference type="PROSITE" id="PS50199"/>
    </source>
</evidence>
<feature type="compositionally biased region" description="Acidic residues" evidence="15">
    <location>
        <begin position="594"/>
        <end position="610"/>
    </location>
</feature>
<keyword evidence="13" id="KW-0539">Nucleus</keyword>
<feature type="compositionally biased region" description="Acidic residues" evidence="15">
    <location>
        <begin position="357"/>
        <end position="386"/>
    </location>
</feature>
<dbReference type="InterPro" id="IPR001876">
    <property type="entry name" value="Znf_RanBP2"/>
</dbReference>
<feature type="region of interest" description="Disordered" evidence="15">
    <location>
        <begin position="1146"/>
        <end position="1207"/>
    </location>
</feature>
<evidence type="ECO:0000313" key="20">
    <source>
        <dbReference type="Proteomes" id="UP000002009"/>
    </source>
</evidence>
<dbReference type="CDD" id="cd22254">
    <property type="entry name" value="CSB_WHD"/>
    <property type="match status" value="1"/>
</dbReference>